<evidence type="ECO:0000256" key="1">
    <source>
        <dbReference type="SAM" id="Phobius"/>
    </source>
</evidence>
<protein>
    <submittedName>
        <fullName evidence="2">Uncharacterized protein</fullName>
    </submittedName>
</protein>
<feature type="transmembrane region" description="Helical" evidence="1">
    <location>
        <begin position="166"/>
        <end position="184"/>
    </location>
</feature>
<keyword evidence="1" id="KW-0472">Membrane</keyword>
<evidence type="ECO:0000313" key="3">
    <source>
        <dbReference type="Proteomes" id="UP000475862"/>
    </source>
</evidence>
<keyword evidence="3" id="KW-1185">Reference proteome</keyword>
<accession>A0A6G0U1D1</accession>
<dbReference type="Proteomes" id="UP000475862">
    <property type="component" value="Unassembled WGS sequence"/>
</dbReference>
<organism evidence="2 3">
    <name type="scientific">Aphis glycines</name>
    <name type="common">Soybean aphid</name>
    <dbReference type="NCBI Taxonomy" id="307491"/>
    <lineage>
        <taxon>Eukaryota</taxon>
        <taxon>Metazoa</taxon>
        <taxon>Ecdysozoa</taxon>
        <taxon>Arthropoda</taxon>
        <taxon>Hexapoda</taxon>
        <taxon>Insecta</taxon>
        <taxon>Pterygota</taxon>
        <taxon>Neoptera</taxon>
        <taxon>Paraneoptera</taxon>
        <taxon>Hemiptera</taxon>
        <taxon>Sternorrhyncha</taxon>
        <taxon>Aphidomorpha</taxon>
        <taxon>Aphidoidea</taxon>
        <taxon>Aphididae</taxon>
        <taxon>Aphidini</taxon>
        <taxon>Aphis</taxon>
        <taxon>Aphis</taxon>
    </lineage>
</organism>
<comment type="caution">
    <text evidence="2">The sequence shown here is derived from an EMBL/GenBank/DDBJ whole genome shotgun (WGS) entry which is preliminary data.</text>
</comment>
<evidence type="ECO:0000313" key="2">
    <source>
        <dbReference type="EMBL" id="KAE9542905.1"/>
    </source>
</evidence>
<reference evidence="2 3" key="1">
    <citation type="submission" date="2019-08" db="EMBL/GenBank/DDBJ databases">
        <title>The genome of the soybean aphid Biotype 1, its phylome, world population structure and adaptation to the North American continent.</title>
        <authorList>
            <person name="Giordano R."/>
            <person name="Donthu R.K."/>
            <person name="Hernandez A.G."/>
            <person name="Wright C.L."/>
            <person name="Zimin A.V."/>
        </authorList>
    </citation>
    <scope>NUCLEOTIDE SEQUENCE [LARGE SCALE GENOMIC DNA]</scope>
    <source>
        <tissue evidence="2">Whole aphids</tissue>
    </source>
</reference>
<proteinExistence type="predicted"/>
<sequence length="185" mass="22029">MRGSYSFSVKVRPFRIAQGRAFNWTEGGNHDHLSTGCTTAVNPRATRHFQILEKKTQYQHNFITDKAVINTIKKYCEYESFYNNLKYIKFESNDRYHFIRKLILNEDDQARIYFLMDGEKGGLFFNGLNTLKCKFFITIIKLNLWKNLFKNIYDFDNFLSIFEIQMLIKIIVAICILIIFESLWN</sequence>
<keyword evidence="1" id="KW-1133">Transmembrane helix</keyword>
<name>A0A6G0U1D1_APHGL</name>
<dbReference type="EMBL" id="VYZN01000009">
    <property type="protein sequence ID" value="KAE9542905.1"/>
    <property type="molecule type" value="Genomic_DNA"/>
</dbReference>
<gene>
    <name evidence="2" type="ORF">AGLY_002816</name>
</gene>
<dbReference type="AlphaFoldDB" id="A0A6G0U1D1"/>
<keyword evidence="1" id="KW-0812">Transmembrane</keyword>